<keyword evidence="11" id="KW-1185">Reference proteome</keyword>
<proteinExistence type="inferred from homology"/>
<dbReference type="InterPro" id="IPR002222">
    <property type="entry name" value="Ribosomal_uS19"/>
</dbReference>
<dbReference type="GO" id="GO:0003735">
    <property type="term" value="F:structural constituent of ribosome"/>
    <property type="evidence" value="ECO:0007669"/>
    <property type="project" value="InterPro"/>
</dbReference>
<dbReference type="RefSeq" id="WP_034631491.1">
    <property type="nucleotide sequence ID" value="NZ_JRJU01000025.1"/>
</dbReference>
<dbReference type="PANTHER" id="PTHR11880:SF8">
    <property type="entry name" value="SMALL RIBOSOMAL SUBUNIT PROTEIN US19M"/>
    <property type="match status" value="1"/>
</dbReference>
<comment type="caution">
    <text evidence="10">The sequence shown here is derived from an EMBL/GenBank/DDBJ whole genome shotgun (WGS) entry which is preliminary data.</text>
</comment>
<evidence type="ECO:0000256" key="2">
    <source>
        <dbReference type="ARBA" id="ARBA00007345"/>
    </source>
</evidence>
<keyword evidence="3 8" id="KW-0699">rRNA-binding</keyword>
<evidence type="ECO:0000313" key="10">
    <source>
        <dbReference type="EMBL" id="KHF39023.1"/>
    </source>
</evidence>
<keyword evidence="6 8" id="KW-0687">Ribonucleoprotein</keyword>
<dbReference type="FunFam" id="3.30.860.10:FF:000001">
    <property type="entry name" value="30S ribosomal protein S19"/>
    <property type="match status" value="1"/>
</dbReference>
<reference evidence="10 11" key="1">
    <citation type="submission" date="2014-09" db="EMBL/GenBank/DDBJ databases">
        <title>Genome sequencing and annotation of Bacillus Okhensis strain Kh10-101T.</title>
        <authorList>
            <person name="Prakash J.S."/>
        </authorList>
    </citation>
    <scope>NUCLEOTIDE SEQUENCE [LARGE SCALE GENOMIC DNA]</scope>
    <source>
        <strain evidence="11">Kh10-101T</strain>
    </source>
</reference>
<dbReference type="NCBIfam" id="TIGR01050">
    <property type="entry name" value="rpsS_bact"/>
    <property type="match status" value="1"/>
</dbReference>
<dbReference type="Proteomes" id="UP000030832">
    <property type="component" value="Unassembled WGS sequence"/>
</dbReference>
<organism evidence="10 11">
    <name type="scientific">Halalkalibacter okhensis</name>
    <dbReference type="NCBI Taxonomy" id="333138"/>
    <lineage>
        <taxon>Bacteria</taxon>
        <taxon>Bacillati</taxon>
        <taxon>Bacillota</taxon>
        <taxon>Bacilli</taxon>
        <taxon>Bacillales</taxon>
        <taxon>Bacillaceae</taxon>
        <taxon>Halalkalibacter</taxon>
    </lineage>
</organism>
<keyword evidence="5 8" id="KW-0689">Ribosomal protein</keyword>
<evidence type="ECO:0000256" key="6">
    <source>
        <dbReference type="ARBA" id="ARBA00023274"/>
    </source>
</evidence>
<dbReference type="GO" id="GO:0019843">
    <property type="term" value="F:rRNA binding"/>
    <property type="evidence" value="ECO:0007669"/>
    <property type="project" value="UniProtKB-UniRule"/>
</dbReference>
<dbReference type="GO" id="GO:0015935">
    <property type="term" value="C:small ribosomal subunit"/>
    <property type="evidence" value="ECO:0007669"/>
    <property type="project" value="InterPro"/>
</dbReference>
<dbReference type="PANTHER" id="PTHR11880">
    <property type="entry name" value="RIBOSOMAL PROTEIN S19P FAMILY MEMBER"/>
    <property type="match status" value="1"/>
</dbReference>
<dbReference type="Gene3D" id="3.30.860.10">
    <property type="entry name" value="30s Ribosomal Protein S19, Chain A"/>
    <property type="match status" value="1"/>
</dbReference>
<name>A0A0B0I941_9BACI</name>
<dbReference type="GO" id="GO:0000028">
    <property type="term" value="P:ribosomal small subunit assembly"/>
    <property type="evidence" value="ECO:0007669"/>
    <property type="project" value="TreeGrafter"/>
</dbReference>
<evidence type="ECO:0000256" key="5">
    <source>
        <dbReference type="ARBA" id="ARBA00022980"/>
    </source>
</evidence>
<dbReference type="PRINTS" id="PR00975">
    <property type="entry name" value="RIBOSOMALS19"/>
</dbReference>
<dbReference type="Pfam" id="PF00203">
    <property type="entry name" value="Ribosomal_S19"/>
    <property type="match status" value="1"/>
</dbReference>
<dbReference type="AlphaFoldDB" id="A0A0B0I941"/>
<dbReference type="GO" id="GO:0005737">
    <property type="term" value="C:cytoplasm"/>
    <property type="evidence" value="ECO:0007669"/>
    <property type="project" value="UniProtKB-ARBA"/>
</dbReference>
<dbReference type="InterPro" id="IPR023575">
    <property type="entry name" value="Ribosomal_uS19_SF"/>
</dbReference>
<evidence type="ECO:0000313" key="11">
    <source>
        <dbReference type="Proteomes" id="UP000030832"/>
    </source>
</evidence>
<evidence type="ECO:0000256" key="1">
    <source>
        <dbReference type="ARBA" id="ARBA00003239"/>
    </source>
</evidence>
<dbReference type="EMBL" id="JRJU01000025">
    <property type="protein sequence ID" value="KHF39023.1"/>
    <property type="molecule type" value="Genomic_DNA"/>
</dbReference>
<sequence length="94" mass="10802">MGRSLKKGPFVDDHLMKKVEAMNEGTDKDKRVIKTWSRRSTIFPEFIGHTIAVYDGRKHVPVYVSEDMVGHKLGEFAPTRTYKGHAADDKKTRR</sequence>
<evidence type="ECO:0000256" key="7">
    <source>
        <dbReference type="ARBA" id="ARBA00035163"/>
    </source>
</evidence>
<keyword evidence="4 8" id="KW-0694">RNA-binding</keyword>
<dbReference type="HAMAP" id="MF_00531">
    <property type="entry name" value="Ribosomal_uS19"/>
    <property type="match status" value="1"/>
</dbReference>
<gene>
    <name evidence="8" type="primary">rpsS</name>
    <name evidence="10" type="ORF">LQ50_17765</name>
</gene>
<dbReference type="PROSITE" id="PS00323">
    <property type="entry name" value="RIBOSOMAL_S19"/>
    <property type="match status" value="1"/>
</dbReference>
<evidence type="ECO:0000256" key="4">
    <source>
        <dbReference type="ARBA" id="ARBA00022884"/>
    </source>
</evidence>
<dbReference type="STRING" id="333138.LQ50_17765"/>
<dbReference type="InterPro" id="IPR005732">
    <property type="entry name" value="Ribosomal_uS19_bac-type"/>
</dbReference>
<comment type="function">
    <text evidence="1 8">Protein S19 forms a complex with S13 that binds strongly to the 16S ribosomal RNA.</text>
</comment>
<evidence type="ECO:0000256" key="9">
    <source>
        <dbReference type="RuleBase" id="RU003485"/>
    </source>
</evidence>
<dbReference type="eggNOG" id="COG0185">
    <property type="taxonomic scope" value="Bacteria"/>
</dbReference>
<evidence type="ECO:0000256" key="8">
    <source>
        <dbReference type="HAMAP-Rule" id="MF_00531"/>
    </source>
</evidence>
<dbReference type="OrthoDB" id="9797833at2"/>
<dbReference type="PIRSF" id="PIRSF002144">
    <property type="entry name" value="Ribosomal_S19"/>
    <property type="match status" value="1"/>
</dbReference>
<dbReference type="SUPFAM" id="SSF54570">
    <property type="entry name" value="Ribosomal protein S19"/>
    <property type="match status" value="1"/>
</dbReference>
<protein>
    <recommendedName>
        <fullName evidence="7 8">Small ribosomal subunit protein uS19</fullName>
    </recommendedName>
</protein>
<dbReference type="GO" id="GO:0006412">
    <property type="term" value="P:translation"/>
    <property type="evidence" value="ECO:0007669"/>
    <property type="project" value="UniProtKB-UniRule"/>
</dbReference>
<accession>A0A0B0I941</accession>
<dbReference type="InterPro" id="IPR020934">
    <property type="entry name" value="Ribosomal_uS19_CS"/>
</dbReference>
<evidence type="ECO:0000256" key="3">
    <source>
        <dbReference type="ARBA" id="ARBA00022730"/>
    </source>
</evidence>
<comment type="similarity">
    <text evidence="2 8 9">Belongs to the universal ribosomal protein uS19 family.</text>
</comment>